<feature type="compositionally biased region" description="Polar residues" evidence="1">
    <location>
        <begin position="1"/>
        <end position="10"/>
    </location>
</feature>
<name>B8CGN2_THAPS</name>
<dbReference type="KEGG" id="tps:THAPSDRAFT_25899"/>
<evidence type="ECO:0000313" key="3">
    <source>
        <dbReference type="Proteomes" id="UP000001449"/>
    </source>
</evidence>
<proteinExistence type="predicted"/>
<dbReference type="HOGENOM" id="CLU_1079609_0_0_1"/>
<dbReference type="Proteomes" id="UP000001449">
    <property type="component" value="Chromosome 24"/>
</dbReference>
<reference evidence="2 3" key="1">
    <citation type="journal article" date="2004" name="Science">
        <title>The genome of the diatom Thalassiosira pseudonana: ecology, evolution, and metabolism.</title>
        <authorList>
            <person name="Armbrust E.V."/>
            <person name="Berges J.A."/>
            <person name="Bowler C."/>
            <person name="Green B.R."/>
            <person name="Martinez D."/>
            <person name="Putnam N.H."/>
            <person name="Zhou S."/>
            <person name="Allen A.E."/>
            <person name="Apt K.E."/>
            <person name="Bechner M."/>
            <person name="Brzezinski M.A."/>
            <person name="Chaal B.K."/>
            <person name="Chiovitti A."/>
            <person name="Davis A.K."/>
            <person name="Demarest M.S."/>
            <person name="Detter J.C."/>
            <person name="Glavina T."/>
            <person name="Goodstein D."/>
            <person name="Hadi M.Z."/>
            <person name="Hellsten U."/>
            <person name="Hildebrand M."/>
            <person name="Jenkins B.D."/>
            <person name="Jurka J."/>
            <person name="Kapitonov V.V."/>
            <person name="Kroger N."/>
            <person name="Lau W.W."/>
            <person name="Lane T.W."/>
            <person name="Larimer F.W."/>
            <person name="Lippmeier J.C."/>
            <person name="Lucas S."/>
            <person name="Medina M."/>
            <person name="Montsant A."/>
            <person name="Obornik M."/>
            <person name="Parker M.S."/>
            <person name="Palenik B."/>
            <person name="Pazour G.J."/>
            <person name="Richardson P.M."/>
            <person name="Rynearson T.A."/>
            <person name="Saito M.A."/>
            <person name="Schwartz D.C."/>
            <person name="Thamatrakoln K."/>
            <person name="Valentin K."/>
            <person name="Vardi A."/>
            <person name="Wilkerson F.P."/>
            <person name="Rokhsar D.S."/>
        </authorList>
    </citation>
    <scope>NUCLEOTIDE SEQUENCE [LARGE SCALE GENOMIC DNA]</scope>
    <source>
        <strain evidence="2 3">CCMP1335</strain>
    </source>
</reference>
<sequence length="258" mass="29117">MLLKTNTSSKNDADHRPTAQNQHVKRPLTSFNLFYRYKRIKLLEACGSGNVNADDTGSRAFYQMILEAAPGLEDCSASDICSLNKKDVEDLRRKNVMELMEDNLLPNEGRAKRAHRKTHGCMNFLEMNTAMRQAWKMLGETDEFSKVIFDELTALGREQSRARTVACNLSVDKITRTVKKSFEATTSQARAVTPEKPMLPPLSMYSMNVFNDDELVPFPIQDFSDSRLNNDNVTADDMMTFISELDEALGEVTQLASV</sequence>
<evidence type="ECO:0000313" key="2">
    <source>
        <dbReference type="EMBL" id="EED87396.1"/>
    </source>
</evidence>
<dbReference type="InParanoid" id="B8CGN2"/>
<gene>
    <name evidence="2" type="ORF">THAPSDRAFT_25899</name>
</gene>
<dbReference type="EMBL" id="CM000655">
    <property type="protein sequence ID" value="EED87396.1"/>
    <property type="molecule type" value="Genomic_DNA"/>
</dbReference>
<evidence type="ECO:0008006" key="4">
    <source>
        <dbReference type="Google" id="ProtNLM"/>
    </source>
</evidence>
<feature type="region of interest" description="Disordered" evidence="1">
    <location>
        <begin position="1"/>
        <end position="23"/>
    </location>
</feature>
<keyword evidence="3" id="KW-1185">Reference proteome</keyword>
<protein>
    <recommendedName>
        <fullName evidence="4">HMG box domain-containing protein</fullName>
    </recommendedName>
</protein>
<dbReference type="PaxDb" id="35128-Thaps25899"/>
<dbReference type="GeneID" id="7452011"/>
<dbReference type="RefSeq" id="XP_002295330.1">
    <property type="nucleotide sequence ID" value="XM_002295294.1"/>
</dbReference>
<reference evidence="2 3" key="2">
    <citation type="journal article" date="2008" name="Nature">
        <title>The Phaeodactylum genome reveals the evolutionary history of diatom genomes.</title>
        <authorList>
            <person name="Bowler C."/>
            <person name="Allen A.E."/>
            <person name="Badger J.H."/>
            <person name="Grimwood J."/>
            <person name="Jabbari K."/>
            <person name="Kuo A."/>
            <person name="Maheswari U."/>
            <person name="Martens C."/>
            <person name="Maumus F."/>
            <person name="Otillar R.P."/>
            <person name="Rayko E."/>
            <person name="Salamov A."/>
            <person name="Vandepoele K."/>
            <person name="Beszteri B."/>
            <person name="Gruber A."/>
            <person name="Heijde M."/>
            <person name="Katinka M."/>
            <person name="Mock T."/>
            <person name="Valentin K."/>
            <person name="Verret F."/>
            <person name="Berges J.A."/>
            <person name="Brownlee C."/>
            <person name="Cadoret J.P."/>
            <person name="Chiovitti A."/>
            <person name="Choi C.J."/>
            <person name="Coesel S."/>
            <person name="De Martino A."/>
            <person name="Detter J.C."/>
            <person name="Durkin C."/>
            <person name="Falciatore A."/>
            <person name="Fournet J."/>
            <person name="Haruta M."/>
            <person name="Huysman M.J."/>
            <person name="Jenkins B.D."/>
            <person name="Jiroutova K."/>
            <person name="Jorgensen R.E."/>
            <person name="Joubert Y."/>
            <person name="Kaplan A."/>
            <person name="Kroger N."/>
            <person name="Kroth P.G."/>
            <person name="La Roche J."/>
            <person name="Lindquist E."/>
            <person name="Lommer M."/>
            <person name="Martin-Jezequel V."/>
            <person name="Lopez P.J."/>
            <person name="Lucas S."/>
            <person name="Mangogna M."/>
            <person name="McGinnis K."/>
            <person name="Medlin L.K."/>
            <person name="Montsant A."/>
            <person name="Oudot-Le Secq M.P."/>
            <person name="Napoli C."/>
            <person name="Obornik M."/>
            <person name="Parker M.S."/>
            <person name="Petit J.L."/>
            <person name="Porcel B.M."/>
            <person name="Poulsen N."/>
            <person name="Robison M."/>
            <person name="Rychlewski L."/>
            <person name="Rynearson T.A."/>
            <person name="Schmutz J."/>
            <person name="Shapiro H."/>
            <person name="Siaut M."/>
            <person name="Stanley M."/>
            <person name="Sussman M.R."/>
            <person name="Taylor A.R."/>
            <person name="Vardi A."/>
            <person name="von Dassow P."/>
            <person name="Vyverman W."/>
            <person name="Willis A."/>
            <person name="Wyrwicz L.S."/>
            <person name="Rokhsar D.S."/>
            <person name="Weissenbach J."/>
            <person name="Armbrust E.V."/>
            <person name="Green B.R."/>
            <person name="Van de Peer Y."/>
            <person name="Grigoriev I.V."/>
        </authorList>
    </citation>
    <scope>NUCLEOTIDE SEQUENCE [LARGE SCALE GENOMIC DNA]</scope>
    <source>
        <strain evidence="2 3">CCMP1335</strain>
    </source>
</reference>
<organism evidence="2 3">
    <name type="scientific">Thalassiosira pseudonana</name>
    <name type="common">Marine diatom</name>
    <name type="synonym">Cyclotella nana</name>
    <dbReference type="NCBI Taxonomy" id="35128"/>
    <lineage>
        <taxon>Eukaryota</taxon>
        <taxon>Sar</taxon>
        <taxon>Stramenopiles</taxon>
        <taxon>Ochrophyta</taxon>
        <taxon>Bacillariophyta</taxon>
        <taxon>Coscinodiscophyceae</taxon>
        <taxon>Thalassiosirophycidae</taxon>
        <taxon>Thalassiosirales</taxon>
        <taxon>Thalassiosiraceae</taxon>
        <taxon>Thalassiosira</taxon>
    </lineage>
</organism>
<dbReference type="AlphaFoldDB" id="B8CGN2"/>
<evidence type="ECO:0000256" key="1">
    <source>
        <dbReference type="SAM" id="MobiDB-lite"/>
    </source>
</evidence>
<accession>B8CGN2</accession>